<feature type="transmembrane region" description="Helical" evidence="8">
    <location>
        <begin position="579"/>
        <end position="598"/>
    </location>
</feature>
<dbReference type="InterPro" id="IPR022257">
    <property type="entry name" value="PHM7_ext"/>
</dbReference>
<evidence type="ECO:0000259" key="9">
    <source>
        <dbReference type="Pfam" id="PF02714"/>
    </source>
</evidence>
<feature type="transmembrane region" description="Helical" evidence="8">
    <location>
        <begin position="20"/>
        <end position="40"/>
    </location>
</feature>
<feature type="domain" description="CSC1/OSCA1-like cytosolic" evidence="12">
    <location>
        <begin position="190"/>
        <end position="381"/>
    </location>
</feature>
<keyword evidence="6 8" id="KW-0472">Membrane</keyword>
<sequence>MADVPPPDQVKDVSSVSSFISAVIFNSAVALAFYTAFIVLRGRYPLVYAPRTFLVPEKNRSPPLERWYSWLTLHSRSDDDAIINRIGPDNWAVIFYMRQLLRVFFVIALVGAIILFPVYITGNAGNPGLNKMTIGNVGDDQTARLWGTLFLTWAFIAIILYIIFKLLNKAAELRHKFLLSPENRASLSGYTLLVRDIPRSLRDPVVLRKLLERIQPNKVLDVILTRDVRELSKLHNKHVGERDSLEKASTTYIKTVCVNYAKHIASLKKDGQSVDLEEGGEHAIPPEIYNMRPTHKKMIVFGEKVDSISEYIREMRELETQLKEKRSVAYTGSDKFESAAFIVFSDLFAPHVAALANIHGTPGVMDDKQACVDPNDIIWDNLQMPFYQRQVRGLIALLVCVALVIFWGVITAFLAGIASLDQLTKTFPFLGFFNDLPASVKGIIQGILPTVLVAILFSFLPMILRLLSKFAGEMTNTAVEKTLINQYYAFLVFNVLLIVTISGSIFQTIQTIIDNPTAVFEILARSIPGVSTFFVNYVILLALSGPAGELLQIANLILKPLKLRFLASTPRAIWRQSQPLVYLSGVPMASHSFIATVGVTYMTIAPLVSIMCLMYFGFWYLAYMYQMQYVYTTKNQTGGLYLYAAAKQLFVALYIHELVIAGLFLLKTAWVQAGLAFLALAVTVAFHRYADMFGKLMVSVPAKAAVDESSNRHLTINTDVAKELVSNQAWKEEVEGTNTLHGKESRANLVDADNEAWADRNTVSERDLGKDTTAEKNAQTNSSEEPEKYEGPDDYEKQFLHPALRPDPLTVWIPSDPLQVHQKVKEEVESGCEAKVIWEGAVIDLTGKITVTTEVIARGTEP</sequence>
<dbReference type="InterPro" id="IPR032880">
    <property type="entry name" value="CSC1/OSCA1-like_N"/>
</dbReference>
<keyword evidence="5 8" id="KW-1133">Transmembrane helix</keyword>
<dbReference type="OMA" id="DPTQVIW"/>
<dbReference type="STRING" id="645134.A0A0L0HGW2"/>
<dbReference type="Pfam" id="PF12621">
    <property type="entry name" value="PHM7_ext"/>
    <property type="match status" value="1"/>
</dbReference>
<evidence type="ECO:0000256" key="6">
    <source>
        <dbReference type="ARBA" id="ARBA00023136"/>
    </source>
</evidence>
<dbReference type="Proteomes" id="UP000053201">
    <property type="component" value="Unassembled WGS sequence"/>
</dbReference>
<keyword evidence="3" id="KW-0813">Transport</keyword>
<dbReference type="RefSeq" id="XP_016608139.1">
    <property type="nucleotide sequence ID" value="XM_016752676.1"/>
</dbReference>
<evidence type="ECO:0000256" key="5">
    <source>
        <dbReference type="ARBA" id="ARBA00022989"/>
    </source>
</evidence>
<accession>A0A0L0HGW2</accession>
<evidence type="ECO:0000256" key="7">
    <source>
        <dbReference type="SAM" id="MobiDB-lite"/>
    </source>
</evidence>
<organism evidence="13 14">
    <name type="scientific">Spizellomyces punctatus (strain DAOM BR117)</name>
    <dbReference type="NCBI Taxonomy" id="645134"/>
    <lineage>
        <taxon>Eukaryota</taxon>
        <taxon>Fungi</taxon>
        <taxon>Fungi incertae sedis</taxon>
        <taxon>Chytridiomycota</taxon>
        <taxon>Chytridiomycota incertae sedis</taxon>
        <taxon>Chytridiomycetes</taxon>
        <taxon>Spizellomycetales</taxon>
        <taxon>Spizellomycetaceae</taxon>
        <taxon>Spizellomyces</taxon>
    </lineage>
</organism>
<feature type="compositionally biased region" description="Basic and acidic residues" evidence="7">
    <location>
        <begin position="762"/>
        <end position="774"/>
    </location>
</feature>
<dbReference type="InParanoid" id="A0A0L0HGW2"/>
<evidence type="ECO:0000313" key="14">
    <source>
        <dbReference type="Proteomes" id="UP000053201"/>
    </source>
</evidence>
<feature type="transmembrane region" description="Helical" evidence="8">
    <location>
        <begin position="533"/>
        <end position="558"/>
    </location>
</feature>
<gene>
    <name evidence="13" type="ORF">SPPG_04442</name>
</gene>
<dbReference type="PANTHER" id="PTHR13018">
    <property type="entry name" value="PROBABLE MEMBRANE PROTEIN DUF221-RELATED"/>
    <property type="match status" value="1"/>
</dbReference>
<proteinExistence type="inferred from homology"/>
<dbReference type="EMBL" id="KQ257456">
    <property type="protein sequence ID" value="KND00100.1"/>
    <property type="molecule type" value="Genomic_DNA"/>
</dbReference>
<reference evidence="13 14" key="1">
    <citation type="submission" date="2009-08" db="EMBL/GenBank/DDBJ databases">
        <title>The Genome Sequence of Spizellomyces punctatus strain DAOM BR117.</title>
        <authorList>
            <consortium name="The Broad Institute Genome Sequencing Platform"/>
            <person name="Russ C."/>
            <person name="Cuomo C."/>
            <person name="Shea T."/>
            <person name="Young S.K."/>
            <person name="Zeng Q."/>
            <person name="Koehrsen M."/>
            <person name="Haas B."/>
            <person name="Borodovsky M."/>
            <person name="Guigo R."/>
            <person name="Alvarado L."/>
            <person name="Berlin A."/>
            <person name="Bochicchio J."/>
            <person name="Borenstein D."/>
            <person name="Chapman S."/>
            <person name="Chen Z."/>
            <person name="Engels R."/>
            <person name="Freedman E."/>
            <person name="Gellesch M."/>
            <person name="Goldberg J."/>
            <person name="Griggs A."/>
            <person name="Gujja S."/>
            <person name="Heiman D."/>
            <person name="Hepburn T."/>
            <person name="Howarth C."/>
            <person name="Jen D."/>
            <person name="Larson L."/>
            <person name="Lewis B."/>
            <person name="Mehta T."/>
            <person name="Park D."/>
            <person name="Pearson M."/>
            <person name="Roberts A."/>
            <person name="Saif S."/>
            <person name="Shenoy N."/>
            <person name="Sisk P."/>
            <person name="Stolte C."/>
            <person name="Sykes S."/>
            <person name="Thomson T."/>
            <person name="Walk T."/>
            <person name="White J."/>
            <person name="Yandava C."/>
            <person name="Burger G."/>
            <person name="Gray M.W."/>
            <person name="Holland P.W.H."/>
            <person name="King N."/>
            <person name="Lang F.B.F."/>
            <person name="Roger A.J."/>
            <person name="Ruiz-Trillo I."/>
            <person name="Lander E."/>
            <person name="Nusbaum C."/>
        </authorList>
    </citation>
    <scope>NUCLEOTIDE SEQUENCE [LARGE SCALE GENOMIC DNA]</scope>
    <source>
        <strain evidence="13 14">DAOM BR117</strain>
    </source>
</reference>
<dbReference type="GO" id="GO:0005227">
    <property type="term" value="F:calcium-activated cation channel activity"/>
    <property type="evidence" value="ECO:0007669"/>
    <property type="project" value="InterPro"/>
</dbReference>
<feature type="transmembrane region" description="Helical" evidence="8">
    <location>
        <begin position="488"/>
        <end position="513"/>
    </location>
</feature>
<protein>
    <recommendedName>
        <fullName evidence="15">DUF221-domain-containing protein</fullName>
    </recommendedName>
</protein>
<dbReference type="AlphaFoldDB" id="A0A0L0HGW2"/>
<keyword evidence="4 8" id="KW-0812">Transmembrane</keyword>
<dbReference type="VEuPathDB" id="FungiDB:SPPG_04442"/>
<dbReference type="InterPro" id="IPR003864">
    <property type="entry name" value="CSC1/OSCA1-like_7TM"/>
</dbReference>
<feature type="transmembrane region" description="Helical" evidence="8">
    <location>
        <begin position="670"/>
        <end position="690"/>
    </location>
</feature>
<feature type="transmembrane region" description="Helical" evidence="8">
    <location>
        <begin position="443"/>
        <end position="467"/>
    </location>
</feature>
<evidence type="ECO:0000259" key="10">
    <source>
        <dbReference type="Pfam" id="PF12621"/>
    </source>
</evidence>
<feature type="region of interest" description="Disordered" evidence="7">
    <location>
        <begin position="751"/>
        <end position="794"/>
    </location>
</feature>
<dbReference type="Pfam" id="PF02714">
    <property type="entry name" value="RSN1_7TM"/>
    <property type="match status" value="1"/>
</dbReference>
<feature type="transmembrane region" description="Helical" evidence="8">
    <location>
        <begin position="394"/>
        <end position="420"/>
    </location>
</feature>
<name>A0A0L0HGW2_SPIPD</name>
<dbReference type="InterPro" id="IPR027815">
    <property type="entry name" value="CSC1/OSCA1-like_cyt"/>
</dbReference>
<feature type="transmembrane region" description="Helical" evidence="8">
    <location>
        <begin position="145"/>
        <end position="167"/>
    </location>
</feature>
<evidence type="ECO:0000256" key="3">
    <source>
        <dbReference type="ARBA" id="ARBA00022448"/>
    </source>
</evidence>
<dbReference type="Pfam" id="PF13967">
    <property type="entry name" value="RSN1_TM"/>
    <property type="match status" value="1"/>
</dbReference>
<dbReference type="GO" id="GO:0005886">
    <property type="term" value="C:plasma membrane"/>
    <property type="evidence" value="ECO:0007669"/>
    <property type="project" value="TreeGrafter"/>
</dbReference>
<evidence type="ECO:0000259" key="11">
    <source>
        <dbReference type="Pfam" id="PF13967"/>
    </source>
</evidence>
<evidence type="ECO:0008006" key="15">
    <source>
        <dbReference type="Google" id="ProtNLM"/>
    </source>
</evidence>
<dbReference type="GeneID" id="27687887"/>
<comment type="similarity">
    <text evidence="2">Belongs to the CSC1 (TC 1.A.17) family.</text>
</comment>
<feature type="domain" description="10TM putative phosphate transporter extracellular tail" evidence="10">
    <location>
        <begin position="777"/>
        <end position="853"/>
    </location>
</feature>
<evidence type="ECO:0000313" key="13">
    <source>
        <dbReference type="EMBL" id="KND00100.1"/>
    </source>
</evidence>
<dbReference type="Pfam" id="PF14703">
    <property type="entry name" value="PHM7_cyt"/>
    <property type="match status" value="1"/>
</dbReference>
<comment type="subcellular location">
    <subcellularLocation>
        <location evidence="1">Membrane</location>
        <topology evidence="1">Multi-pass membrane protein</topology>
    </subcellularLocation>
</comment>
<dbReference type="OrthoDB" id="1076608at2759"/>
<feature type="domain" description="CSC1/OSCA1-like N-terminal transmembrane" evidence="11">
    <location>
        <begin position="18"/>
        <end position="165"/>
    </location>
</feature>
<evidence type="ECO:0000256" key="8">
    <source>
        <dbReference type="SAM" id="Phobius"/>
    </source>
</evidence>
<feature type="compositionally biased region" description="Basic and acidic residues" evidence="7">
    <location>
        <begin position="785"/>
        <end position="794"/>
    </location>
</feature>
<dbReference type="FunCoup" id="A0A0L0HGW2">
    <property type="interactions" value="43"/>
</dbReference>
<evidence type="ECO:0000256" key="4">
    <source>
        <dbReference type="ARBA" id="ARBA00022692"/>
    </source>
</evidence>
<feature type="transmembrane region" description="Helical" evidence="8">
    <location>
        <begin position="604"/>
        <end position="623"/>
    </location>
</feature>
<evidence type="ECO:0000256" key="2">
    <source>
        <dbReference type="ARBA" id="ARBA00007779"/>
    </source>
</evidence>
<dbReference type="eggNOG" id="KOG1134">
    <property type="taxonomic scope" value="Eukaryota"/>
</dbReference>
<evidence type="ECO:0000256" key="1">
    <source>
        <dbReference type="ARBA" id="ARBA00004141"/>
    </source>
</evidence>
<dbReference type="InterPro" id="IPR045122">
    <property type="entry name" value="Csc1-like"/>
</dbReference>
<feature type="domain" description="CSC1/OSCA1-like 7TM region" evidence="9">
    <location>
        <begin position="393"/>
        <end position="664"/>
    </location>
</feature>
<keyword evidence="14" id="KW-1185">Reference proteome</keyword>
<evidence type="ECO:0000259" key="12">
    <source>
        <dbReference type="Pfam" id="PF14703"/>
    </source>
</evidence>
<feature type="transmembrane region" description="Helical" evidence="8">
    <location>
        <begin position="644"/>
        <end position="664"/>
    </location>
</feature>
<feature type="transmembrane region" description="Helical" evidence="8">
    <location>
        <begin position="100"/>
        <end position="120"/>
    </location>
</feature>
<dbReference type="PANTHER" id="PTHR13018:SF139">
    <property type="entry name" value="PHOSPHATE METABOLISM PROTEIN 7"/>
    <property type="match status" value="1"/>
</dbReference>